<evidence type="ECO:0000313" key="2">
    <source>
        <dbReference type="Proteomes" id="UP000017840"/>
    </source>
</evidence>
<dbReference type="Proteomes" id="UP000017840">
    <property type="component" value="Unassembled WGS sequence"/>
</dbReference>
<dbReference type="AlphaFoldDB" id="V4HGY9"/>
<comment type="caution">
    <text evidence="1">The sequence shown here is derived from an EMBL/GenBank/DDBJ whole genome shotgun (WGS) entry which is preliminary data.</text>
</comment>
<accession>V4HGY9</accession>
<dbReference type="SUPFAM" id="SSF51604">
    <property type="entry name" value="Enolase C-terminal domain-like"/>
    <property type="match status" value="1"/>
</dbReference>
<protein>
    <submittedName>
        <fullName evidence="1">Mandelate racemase/muconate lactonizing protein</fullName>
    </submittedName>
</protein>
<keyword evidence="2" id="KW-1185">Reference proteome</keyword>
<sequence length="43" mass="4660">MVEEDVLEPGRIAVPDDPGLGVELDLDTVEAHLKEGEELFDPA</sequence>
<dbReference type="InterPro" id="IPR036849">
    <property type="entry name" value="Enolase-like_C_sf"/>
</dbReference>
<proteinExistence type="predicted"/>
<evidence type="ECO:0000313" key="1">
    <source>
        <dbReference type="EMBL" id="ESP87104.1"/>
    </source>
</evidence>
<dbReference type="EMBL" id="ASGZ01000064">
    <property type="protein sequence ID" value="ESP87104.1"/>
    <property type="molecule type" value="Genomic_DNA"/>
</dbReference>
<reference evidence="1 2" key="1">
    <citation type="journal article" date="2013" name="Genome Announc.">
        <title>Draft Genome Sequence of 'Candidatus Halobonum tyrrellensis' Strain G22, Isolated from the Hypersaline Waters of Lake Tyrrell, Australia.</title>
        <authorList>
            <person name="Ugalde J.A."/>
            <person name="Narasingarao P."/>
            <person name="Kuo S."/>
            <person name="Podell S."/>
            <person name="Allen E.E."/>
        </authorList>
    </citation>
    <scope>NUCLEOTIDE SEQUENCE [LARGE SCALE GENOMIC DNA]</scope>
    <source>
        <strain evidence="1 2">G22</strain>
    </source>
</reference>
<dbReference type="STRING" id="1324957.K933_16342"/>
<organism evidence="1 2">
    <name type="scientific">Candidatus Halobonum tyrrellensis G22</name>
    <dbReference type="NCBI Taxonomy" id="1324957"/>
    <lineage>
        <taxon>Archaea</taxon>
        <taxon>Methanobacteriati</taxon>
        <taxon>Methanobacteriota</taxon>
        <taxon>Stenosarchaea group</taxon>
        <taxon>Halobacteria</taxon>
        <taxon>Halobacteriales</taxon>
        <taxon>Haloferacaceae</taxon>
        <taxon>Candidatus Halobonum</taxon>
    </lineage>
</organism>
<name>V4HGY9_9EURY</name>
<gene>
    <name evidence="1" type="ORF">K933_16342</name>
</gene>